<name>A0ABQ3D1T3_9RHOB</name>
<dbReference type="PANTHER" id="PTHR13789:SF318">
    <property type="entry name" value="GERANYLGERANYL DIPHOSPHATE REDUCTASE"/>
    <property type="match status" value="1"/>
</dbReference>
<keyword evidence="2" id="KW-0285">Flavoprotein</keyword>
<protein>
    <submittedName>
        <fullName evidence="7">Monooxygenase</fullName>
    </submittedName>
</protein>
<dbReference type="PANTHER" id="PTHR13789">
    <property type="entry name" value="MONOOXYGENASE"/>
    <property type="match status" value="1"/>
</dbReference>
<feature type="domain" description="FAD-binding" evidence="6">
    <location>
        <begin position="2"/>
        <end position="316"/>
    </location>
</feature>
<evidence type="ECO:0000256" key="2">
    <source>
        <dbReference type="ARBA" id="ARBA00022630"/>
    </source>
</evidence>
<dbReference type="PRINTS" id="PR00420">
    <property type="entry name" value="RNGMNOXGNASE"/>
</dbReference>
<keyword evidence="5 7" id="KW-0503">Monooxygenase</keyword>
<dbReference type="SUPFAM" id="SSF54373">
    <property type="entry name" value="FAD-linked reductases, C-terminal domain"/>
    <property type="match status" value="1"/>
</dbReference>
<evidence type="ECO:0000256" key="4">
    <source>
        <dbReference type="ARBA" id="ARBA00023002"/>
    </source>
</evidence>
<dbReference type="Proteomes" id="UP000634455">
    <property type="component" value="Unassembled WGS sequence"/>
</dbReference>
<dbReference type="InterPro" id="IPR002938">
    <property type="entry name" value="FAD-bd"/>
</dbReference>
<keyword evidence="3" id="KW-0274">FAD</keyword>
<evidence type="ECO:0000256" key="1">
    <source>
        <dbReference type="ARBA" id="ARBA00001974"/>
    </source>
</evidence>
<evidence type="ECO:0000256" key="3">
    <source>
        <dbReference type="ARBA" id="ARBA00022827"/>
    </source>
</evidence>
<evidence type="ECO:0000313" key="7">
    <source>
        <dbReference type="EMBL" id="GHA51047.1"/>
    </source>
</evidence>
<dbReference type="EMBL" id="BMZF01000003">
    <property type="protein sequence ID" value="GHA51047.1"/>
    <property type="molecule type" value="Genomic_DNA"/>
</dbReference>
<evidence type="ECO:0000313" key="8">
    <source>
        <dbReference type="Proteomes" id="UP000634455"/>
    </source>
</evidence>
<dbReference type="InterPro" id="IPR050493">
    <property type="entry name" value="FAD-dep_Monooxygenase_BioMet"/>
</dbReference>
<comment type="caution">
    <text evidence="7">The sequence shown here is derived from an EMBL/GenBank/DDBJ whole genome shotgun (WGS) entry which is preliminary data.</text>
</comment>
<proteinExistence type="predicted"/>
<evidence type="ECO:0000256" key="5">
    <source>
        <dbReference type="ARBA" id="ARBA00023033"/>
    </source>
</evidence>
<comment type="cofactor">
    <cofactor evidence="1">
        <name>FAD</name>
        <dbReference type="ChEBI" id="CHEBI:57692"/>
    </cofactor>
</comment>
<accession>A0ABQ3D1T3</accession>
<organism evidence="7 8">
    <name type="scientific">Paramylibacter ulvae</name>
    <dbReference type="NCBI Taxonomy" id="1651968"/>
    <lineage>
        <taxon>Bacteria</taxon>
        <taxon>Pseudomonadati</taxon>
        <taxon>Pseudomonadota</taxon>
        <taxon>Alphaproteobacteria</taxon>
        <taxon>Rhodobacterales</taxon>
        <taxon>Paracoccaceae</taxon>
        <taxon>Paramylibacter</taxon>
    </lineage>
</organism>
<evidence type="ECO:0000259" key="6">
    <source>
        <dbReference type="Pfam" id="PF01494"/>
    </source>
</evidence>
<reference evidence="8" key="1">
    <citation type="journal article" date="2019" name="Int. J. Syst. Evol. Microbiol.">
        <title>The Global Catalogue of Microorganisms (GCM) 10K type strain sequencing project: providing services to taxonomists for standard genome sequencing and annotation.</title>
        <authorList>
            <consortium name="The Broad Institute Genomics Platform"/>
            <consortium name="The Broad Institute Genome Sequencing Center for Infectious Disease"/>
            <person name="Wu L."/>
            <person name="Ma J."/>
        </authorList>
    </citation>
    <scope>NUCLEOTIDE SEQUENCE [LARGE SCALE GENOMIC DNA]</scope>
    <source>
        <strain evidence="8">KCTC 32465</strain>
    </source>
</reference>
<keyword evidence="8" id="KW-1185">Reference proteome</keyword>
<dbReference type="Gene3D" id="3.50.50.60">
    <property type="entry name" value="FAD/NAD(P)-binding domain"/>
    <property type="match status" value="1"/>
</dbReference>
<dbReference type="InterPro" id="IPR036188">
    <property type="entry name" value="FAD/NAD-bd_sf"/>
</dbReference>
<dbReference type="GO" id="GO:0004497">
    <property type="term" value="F:monooxygenase activity"/>
    <property type="evidence" value="ECO:0007669"/>
    <property type="project" value="UniProtKB-KW"/>
</dbReference>
<sequence>MKAVIVGAGIGGIASALALAMRGWDITVLERAANIGEVGAGLQISPNGLKVLHALGVTPFIENKWFEPERIELRVGRTGRRIFQIPIKNQAQKRWGAKYVQIHRVDLLDGLLAALIARAGDVVQTDCHVTGYTNAHGTPSAICADGRMFDADLIIGADGIRSEIRAQMIGPDKPRFTGNTAWRSVVPMDQLGENVPPSAGCIWAGSSRHAVTTRIRAGRVANFVGIVETDDWTREGWSVQGEKSHALADFDGWDPIIQTIIEKSPNMFRWALFDRAPLKQWSDGNVVLLGDAAHPMLPSMAQGAVQAIEDAYILADTVSSAPSIANGCSHYFEKRIKRTANIQSISARNLRMFHRRGKLTQCLTYAPLWAVGQVAPRMLLAKNDWIYGLDPTQT</sequence>
<gene>
    <name evidence="7" type="ORF">GCM10008927_15410</name>
</gene>
<dbReference type="SUPFAM" id="SSF51905">
    <property type="entry name" value="FAD/NAD(P)-binding domain"/>
    <property type="match status" value="1"/>
</dbReference>
<dbReference type="RefSeq" id="WP_189640004.1">
    <property type="nucleotide sequence ID" value="NZ_BMZF01000003.1"/>
</dbReference>
<dbReference type="Pfam" id="PF01494">
    <property type="entry name" value="FAD_binding_3"/>
    <property type="match status" value="1"/>
</dbReference>
<keyword evidence="4" id="KW-0560">Oxidoreductase</keyword>